<sequence length="296" mass="33141">MELRHLRYFVALAERLNFTAAAEQVHVTQPTLSHQIKQLENELDLVLFERTERRVSLTAAGMLFLPKVIEALKVLDSGTALLKASGATLSGHLRIATSQTFNIAIVPRTALLFRQQHEDVRITIEELTLADMTRALRANEIDLAIAYQPHESDDMVFEPLCDEELVLITTPDHALARRKRVRMIELHGRDMVMLPPRFKTRQLLDEAFLSAGTAPNVIIESGTIPSLLHLVRETEAPTILSRYSLPSDSMLKSVPLESPRPTRTTGLFYSNRQARTPLQIAFGALLRKVAATHVGS</sequence>
<reference evidence="6 7" key="1">
    <citation type="submission" date="2017-12" db="EMBL/GenBank/DDBJ databases">
        <title>Genome sequence of the active heterotrophic nitrifier-denitrifier, Cupriavidus pauculus UM1.</title>
        <authorList>
            <person name="Putonti C."/>
            <person name="Castignetti D."/>
        </authorList>
    </citation>
    <scope>NUCLEOTIDE SEQUENCE [LARGE SCALE GENOMIC DNA]</scope>
    <source>
        <strain evidence="6 7">UM1</strain>
    </source>
</reference>
<evidence type="ECO:0000313" key="7">
    <source>
        <dbReference type="Proteomes" id="UP000234341"/>
    </source>
</evidence>
<keyword evidence="3" id="KW-0238">DNA-binding</keyword>
<evidence type="ECO:0000256" key="3">
    <source>
        <dbReference type="ARBA" id="ARBA00023125"/>
    </source>
</evidence>
<keyword evidence="2" id="KW-0805">Transcription regulation</keyword>
<dbReference type="Pfam" id="PF03466">
    <property type="entry name" value="LysR_substrate"/>
    <property type="match status" value="1"/>
</dbReference>
<dbReference type="InterPro" id="IPR000847">
    <property type="entry name" value="LysR_HTH_N"/>
</dbReference>
<dbReference type="Gene3D" id="3.40.190.290">
    <property type="match status" value="1"/>
</dbReference>
<dbReference type="SUPFAM" id="SSF46785">
    <property type="entry name" value="Winged helix' DNA-binding domain"/>
    <property type="match status" value="1"/>
</dbReference>
<dbReference type="OrthoDB" id="646694at2"/>
<feature type="domain" description="HTH lysR-type" evidence="5">
    <location>
        <begin position="1"/>
        <end position="58"/>
    </location>
</feature>
<proteinExistence type="inferred from homology"/>
<dbReference type="Gene3D" id="1.10.10.10">
    <property type="entry name" value="Winged helix-like DNA-binding domain superfamily/Winged helix DNA-binding domain"/>
    <property type="match status" value="1"/>
</dbReference>
<dbReference type="InterPro" id="IPR036390">
    <property type="entry name" value="WH_DNA-bd_sf"/>
</dbReference>
<evidence type="ECO:0000256" key="4">
    <source>
        <dbReference type="ARBA" id="ARBA00023163"/>
    </source>
</evidence>
<organism evidence="6 7">
    <name type="scientific">Cupriavidus pauculus</name>
    <dbReference type="NCBI Taxonomy" id="82633"/>
    <lineage>
        <taxon>Bacteria</taxon>
        <taxon>Pseudomonadati</taxon>
        <taxon>Pseudomonadota</taxon>
        <taxon>Betaproteobacteria</taxon>
        <taxon>Burkholderiales</taxon>
        <taxon>Burkholderiaceae</taxon>
        <taxon>Cupriavidus</taxon>
    </lineage>
</organism>
<dbReference type="EMBL" id="PJRP01000011">
    <property type="protein sequence ID" value="PLP98441.1"/>
    <property type="molecule type" value="Genomic_DNA"/>
</dbReference>
<dbReference type="GO" id="GO:0005829">
    <property type="term" value="C:cytosol"/>
    <property type="evidence" value="ECO:0007669"/>
    <property type="project" value="TreeGrafter"/>
</dbReference>
<dbReference type="SUPFAM" id="SSF53850">
    <property type="entry name" value="Periplasmic binding protein-like II"/>
    <property type="match status" value="1"/>
</dbReference>
<name>A0A2N5C8B6_9BURK</name>
<dbReference type="InterPro" id="IPR005119">
    <property type="entry name" value="LysR_subst-bd"/>
</dbReference>
<comment type="similarity">
    <text evidence="1">Belongs to the LysR transcriptional regulatory family.</text>
</comment>
<dbReference type="FunFam" id="1.10.10.10:FF:000001">
    <property type="entry name" value="LysR family transcriptional regulator"/>
    <property type="match status" value="1"/>
</dbReference>
<dbReference type="AlphaFoldDB" id="A0A2N5C8B6"/>
<dbReference type="Pfam" id="PF00126">
    <property type="entry name" value="HTH_1"/>
    <property type="match status" value="1"/>
</dbReference>
<dbReference type="Proteomes" id="UP000234341">
    <property type="component" value="Unassembled WGS sequence"/>
</dbReference>
<comment type="caution">
    <text evidence="6">The sequence shown here is derived from an EMBL/GenBank/DDBJ whole genome shotgun (WGS) entry which is preliminary data.</text>
</comment>
<dbReference type="CDD" id="cd05466">
    <property type="entry name" value="PBP2_LTTR_substrate"/>
    <property type="match status" value="1"/>
</dbReference>
<dbReference type="RefSeq" id="WP_101683456.1">
    <property type="nucleotide sequence ID" value="NZ_PJRP01000011.1"/>
</dbReference>
<dbReference type="PROSITE" id="PS50931">
    <property type="entry name" value="HTH_LYSR"/>
    <property type="match status" value="1"/>
</dbReference>
<evidence type="ECO:0000256" key="2">
    <source>
        <dbReference type="ARBA" id="ARBA00023015"/>
    </source>
</evidence>
<evidence type="ECO:0000313" key="6">
    <source>
        <dbReference type="EMBL" id="PLP98441.1"/>
    </source>
</evidence>
<dbReference type="GO" id="GO:0003700">
    <property type="term" value="F:DNA-binding transcription factor activity"/>
    <property type="evidence" value="ECO:0007669"/>
    <property type="project" value="InterPro"/>
</dbReference>
<dbReference type="GO" id="GO:0003677">
    <property type="term" value="F:DNA binding"/>
    <property type="evidence" value="ECO:0007669"/>
    <property type="project" value="UniProtKB-KW"/>
</dbReference>
<dbReference type="InterPro" id="IPR036388">
    <property type="entry name" value="WH-like_DNA-bd_sf"/>
</dbReference>
<evidence type="ECO:0000256" key="1">
    <source>
        <dbReference type="ARBA" id="ARBA00009437"/>
    </source>
</evidence>
<dbReference type="PANTHER" id="PTHR30419">
    <property type="entry name" value="HTH-TYPE TRANSCRIPTIONAL REGULATOR YBHD"/>
    <property type="match status" value="1"/>
</dbReference>
<gene>
    <name evidence="6" type="ORF">CYJ10_21345</name>
</gene>
<protein>
    <submittedName>
        <fullName evidence="6">LysR family transcriptional regulator</fullName>
    </submittedName>
</protein>
<dbReference type="PRINTS" id="PR00039">
    <property type="entry name" value="HTHLYSR"/>
</dbReference>
<accession>A0A2N5C8B6</accession>
<evidence type="ECO:0000259" key="5">
    <source>
        <dbReference type="PROSITE" id="PS50931"/>
    </source>
</evidence>
<dbReference type="InterPro" id="IPR050950">
    <property type="entry name" value="HTH-type_LysR_regulators"/>
</dbReference>
<keyword evidence="4" id="KW-0804">Transcription</keyword>